<name>A0ABR3MHA1_9TELE</name>
<evidence type="ECO:0000256" key="3">
    <source>
        <dbReference type="ARBA" id="ARBA00022490"/>
    </source>
</evidence>
<reference evidence="8 9" key="1">
    <citation type="submission" date="2023-09" db="EMBL/GenBank/DDBJ databases">
        <authorList>
            <person name="Wang M."/>
        </authorList>
    </citation>
    <scope>NUCLEOTIDE SEQUENCE [LARGE SCALE GENOMIC DNA]</scope>
    <source>
        <strain evidence="8">GT-2023</strain>
        <tissue evidence="8">Liver</tissue>
    </source>
</reference>
<feature type="compositionally biased region" description="Polar residues" evidence="6">
    <location>
        <begin position="245"/>
        <end position="262"/>
    </location>
</feature>
<feature type="region of interest" description="Disordered" evidence="6">
    <location>
        <begin position="135"/>
        <end position="200"/>
    </location>
</feature>
<feature type="compositionally biased region" description="Polar residues" evidence="6">
    <location>
        <begin position="1053"/>
        <end position="1065"/>
    </location>
</feature>
<keyword evidence="3" id="KW-0963">Cytoplasm</keyword>
<protein>
    <recommendedName>
        <fullName evidence="7">PDZ domain-containing protein</fullName>
    </recommendedName>
</protein>
<dbReference type="Pfam" id="PF00595">
    <property type="entry name" value="PDZ"/>
    <property type="match status" value="1"/>
</dbReference>
<dbReference type="CDD" id="cd10820">
    <property type="entry name" value="PDZ_SYNPO2-like"/>
    <property type="match status" value="1"/>
</dbReference>
<evidence type="ECO:0000313" key="8">
    <source>
        <dbReference type="EMBL" id="KAL1264437.1"/>
    </source>
</evidence>
<comment type="subcellular location">
    <subcellularLocation>
        <location evidence="1">Cytoplasm</location>
    </subcellularLocation>
</comment>
<comment type="similarity">
    <text evidence="2">Belongs to the myozenin family.</text>
</comment>
<dbReference type="InterPro" id="IPR001478">
    <property type="entry name" value="PDZ"/>
</dbReference>
<feature type="compositionally biased region" description="Polar residues" evidence="6">
    <location>
        <begin position="654"/>
        <end position="663"/>
    </location>
</feature>
<dbReference type="SMART" id="SM00228">
    <property type="entry name" value="PDZ"/>
    <property type="match status" value="1"/>
</dbReference>
<dbReference type="PROSITE" id="PS50106">
    <property type="entry name" value="PDZ"/>
    <property type="match status" value="1"/>
</dbReference>
<feature type="region of interest" description="Disordered" evidence="6">
    <location>
        <begin position="464"/>
        <end position="490"/>
    </location>
</feature>
<dbReference type="InterPro" id="IPR051976">
    <property type="entry name" value="Synaptopodin_domain"/>
</dbReference>
<feature type="compositionally biased region" description="Low complexity" evidence="6">
    <location>
        <begin position="174"/>
        <end position="187"/>
    </location>
</feature>
<feature type="domain" description="PDZ" evidence="7">
    <location>
        <begin position="5"/>
        <end position="87"/>
    </location>
</feature>
<dbReference type="PANTHER" id="PTHR24217:SF10">
    <property type="entry name" value="SYNAPTOPODIN 2-LIKE PROTEIN"/>
    <property type="match status" value="1"/>
</dbReference>
<evidence type="ECO:0000256" key="6">
    <source>
        <dbReference type="SAM" id="MobiDB-lite"/>
    </source>
</evidence>
<feature type="compositionally biased region" description="Pro residues" evidence="6">
    <location>
        <begin position="1087"/>
        <end position="1106"/>
    </location>
</feature>
<organism evidence="8 9">
    <name type="scientific">Cirrhinus molitorella</name>
    <name type="common">mud carp</name>
    <dbReference type="NCBI Taxonomy" id="172907"/>
    <lineage>
        <taxon>Eukaryota</taxon>
        <taxon>Metazoa</taxon>
        <taxon>Chordata</taxon>
        <taxon>Craniata</taxon>
        <taxon>Vertebrata</taxon>
        <taxon>Euteleostomi</taxon>
        <taxon>Actinopterygii</taxon>
        <taxon>Neopterygii</taxon>
        <taxon>Teleostei</taxon>
        <taxon>Ostariophysi</taxon>
        <taxon>Cypriniformes</taxon>
        <taxon>Cyprinidae</taxon>
        <taxon>Labeoninae</taxon>
        <taxon>Labeonini</taxon>
        <taxon>Cirrhinus</taxon>
    </lineage>
</organism>
<evidence type="ECO:0000256" key="1">
    <source>
        <dbReference type="ARBA" id="ARBA00004496"/>
    </source>
</evidence>
<accession>A0ABR3MHA1</accession>
<dbReference type="SUPFAM" id="SSF50156">
    <property type="entry name" value="PDZ domain-like"/>
    <property type="match status" value="1"/>
</dbReference>
<feature type="compositionally biased region" description="Polar residues" evidence="6">
    <location>
        <begin position="474"/>
        <end position="490"/>
    </location>
</feature>
<evidence type="ECO:0000313" key="9">
    <source>
        <dbReference type="Proteomes" id="UP001558613"/>
    </source>
</evidence>
<evidence type="ECO:0000256" key="2">
    <source>
        <dbReference type="ARBA" id="ARBA00009126"/>
    </source>
</evidence>
<evidence type="ECO:0000259" key="7">
    <source>
        <dbReference type="PROSITE" id="PS50106"/>
    </source>
</evidence>
<feature type="compositionally biased region" description="Basic and acidic residues" evidence="6">
    <location>
        <begin position="464"/>
        <end position="473"/>
    </location>
</feature>
<evidence type="ECO:0000256" key="5">
    <source>
        <dbReference type="ARBA" id="ARBA00038161"/>
    </source>
</evidence>
<proteinExistence type="inferred from homology"/>
<dbReference type="Pfam" id="PF05556">
    <property type="entry name" value="Calsarcin"/>
    <property type="match status" value="1"/>
</dbReference>
<sequence>MVAEEVVVTLSGGAPWGFRLQGGAENQKPLQVAKVRKRSKACRAGLRETDELVSINDVSCGTLSHAEAMNLIDSGRGTLHLRIKRAPAAYQSVVLLGRAPSPRIDKEYQAALRALSPPLTSKRSSVNRALLMSPTGGLEWLTSPPDSEAYYGETDSDADVAAQEKQRRQRRRSPSSSPAKSPGQASPQEEETSEMSGYESAQDVCMYPQTQSWPVSGLEGMGTQQQCVMPGVARREVVYQPAQAEWSQQAENSSENSDQSPSGAAEVDSGFQEPPTVPPPLVSPERAKEALMLASHRQMVPMVGPVDNPVDEELTVTYMDKAKQAKLHRGESFQDKQVKEARSKCRTIASLLTDAPNPHSKGVLMFKKRRQRAKKYTLTCFGSVDGESYRNSEGETEDESLFPGSESELDEDCFSAALDPTWDSGYLDVLDKRTSACVVPDRDAENSPGLNATSGKGAQLFEQQRKRAEEHKSNLVTPTAYSMPQHQGDSTLTYTPVAPVTPLTSHSTNMVNGEPLVVSRTSVVLSSPGQTPMPSMAGALPEQADSPAASSVHNRTARPFAPGCVSHRAATAPVVFRPSPAKKAGSQAQAVSVANIPAPFSPAGSEGKKAISTTSLYIPARPATYNGPSSVLSPSSITSGPFSHPPSNAPLYSPTYSSTSAPFSPTSHVTSVSSPQPQPYSPPQTQAMPLCPPYHLAVSAQYQPPPPVQVPAQPFSPQFTNATGLPNAPATAPGQAFAPATPNVQSSPAHKVSFNPYISVASTTPETPNAPVAQQYSLSNSTDGISSREQRVSVPAGRTGILQDARRRGTKKAMFTAKEEKKAPSYNPELLSLVQNLDDRSRSGVEAGFESGPEEDFLNLGAEACNFMQAQRYKMPPPVAPKPAHAAPEVPQMQGKGAELFARRQSRMDRYVVDKQPKSPAHPRDPSPTPSLPAHWKYSPNIRAPPPINYNPLLSPSCPPVAQRGTKANDATKVGVKTVPGQHKQGIKALDFVSRQPYQLNSSLFSYGGGVPQNTATYQQQQNGVGMTGNSLNAPKQVPVKASRVYEIKRFSTPTPMSAPTSLTPTVIAPRSATTLGEPMWRSDVTSPPPVAPRPAAPFSPPPPAPTSALPALPKISSAPVPNSIPQPTPGQAYAPFQAAKQFKSAPELCPLSAGVRSSVSGSSQNQRTKNYLQEKYLLTISSACPCAVYNILNYTPTLLPKDLLSQTLLGFHSSWDVEESCSALILWSQIAAMPVSGTPAPNNKRKKPSKIITDLSNISQHDQQDEEAEAAELDLGTKIKAPKDVMLEELSLMKNKGSKMFKMRQQRVEKFIVSDENLVNLQSLAPSLGCEMTTPPEPAPKPEPPQEEVNAEEEKEKRRLEYIKTYVSPWERAMKDDEELKETMKLKMPGPEVHKELPKYKSFNRTALPFGGFEKASRLVTFEPPEIKVTDEEPQPVSVLQYNICCRPSFNRTPIGWTCNEEHSHIHMELENIPFDGETDDL</sequence>
<dbReference type="InterPro" id="IPR036034">
    <property type="entry name" value="PDZ_sf"/>
</dbReference>
<feature type="compositionally biased region" description="Basic and acidic residues" evidence="6">
    <location>
        <begin position="914"/>
        <end position="925"/>
    </location>
</feature>
<dbReference type="Proteomes" id="UP001558613">
    <property type="component" value="Unassembled WGS sequence"/>
</dbReference>
<dbReference type="EMBL" id="JAYMGO010000012">
    <property type="protein sequence ID" value="KAL1264437.1"/>
    <property type="molecule type" value="Genomic_DNA"/>
</dbReference>
<gene>
    <name evidence="8" type="ORF">QQF64_004792</name>
</gene>
<dbReference type="Gene3D" id="2.30.42.10">
    <property type="match status" value="1"/>
</dbReference>
<dbReference type="PANTHER" id="PTHR24217">
    <property type="entry name" value="PUTATIVE-RELATED"/>
    <property type="match status" value="1"/>
</dbReference>
<feature type="region of interest" description="Disordered" evidence="6">
    <location>
        <begin position="914"/>
        <end position="935"/>
    </location>
</feature>
<dbReference type="InterPro" id="IPR008438">
    <property type="entry name" value="MYOZ"/>
</dbReference>
<feature type="compositionally biased region" description="Low complexity" evidence="6">
    <location>
        <begin position="664"/>
        <end position="675"/>
    </location>
</feature>
<feature type="region of interest" description="Disordered" evidence="6">
    <location>
        <begin position="1333"/>
        <end position="1356"/>
    </location>
</feature>
<keyword evidence="9" id="KW-1185">Reference proteome</keyword>
<feature type="region of interest" description="Disordered" evidence="6">
    <location>
        <begin position="653"/>
        <end position="683"/>
    </location>
</feature>
<feature type="region of interest" description="Disordered" evidence="6">
    <location>
        <begin position="243"/>
        <end position="283"/>
    </location>
</feature>
<feature type="region of interest" description="Disordered" evidence="6">
    <location>
        <begin position="1053"/>
        <end position="1132"/>
    </location>
</feature>
<comment type="similarity">
    <text evidence="5">Belongs to the synaptopodin family.</text>
</comment>
<evidence type="ECO:0000256" key="4">
    <source>
        <dbReference type="ARBA" id="ARBA00022553"/>
    </source>
</evidence>
<keyword evidence="4" id="KW-0597">Phosphoprotein</keyword>
<comment type="caution">
    <text evidence="8">The sequence shown here is derived from an EMBL/GenBank/DDBJ whole genome shotgun (WGS) entry which is preliminary data.</text>
</comment>